<dbReference type="RefSeq" id="WP_093367403.1">
    <property type="nucleotide sequence ID" value="NZ_FOZZ01000015.1"/>
</dbReference>
<dbReference type="EMBL" id="FOZZ01000015">
    <property type="protein sequence ID" value="SFT14600.1"/>
    <property type="molecule type" value="Genomic_DNA"/>
</dbReference>
<organism evidence="2 3">
    <name type="scientific">Sphingobacterium wenxiniae</name>
    <dbReference type="NCBI Taxonomy" id="683125"/>
    <lineage>
        <taxon>Bacteria</taxon>
        <taxon>Pseudomonadati</taxon>
        <taxon>Bacteroidota</taxon>
        <taxon>Sphingobacteriia</taxon>
        <taxon>Sphingobacteriales</taxon>
        <taxon>Sphingobacteriaceae</taxon>
        <taxon>Sphingobacterium</taxon>
    </lineage>
</organism>
<evidence type="ECO:0000313" key="2">
    <source>
        <dbReference type="EMBL" id="SFT14600.1"/>
    </source>
</evidence>
<proteinExistence type="predicted"/>
<sequence length="200" mass="21667">MKGSLIIIGFFVLGIIVGLGKVIPEGFLSEQISTYVLYALMFLVGVTIGYDKELLRSLRKTNWRILFVPLATIVGTLGGVALVSMLLPQWTMAESMAVGSGFGYYSLSSIFITQYKGAALGTIALMSNIMREIIALLATPLLLRWFGRLAPISVAGATSMDTTLPIITQYSGRDYVLIAISHGIIVDLTVPFLVTFFCSV</sequence>
<dbReference type="OrthoDB" id="371078at2"/>
<evidence type="ECO:0008006" key="4">
    <source>
        <dbReference type="Google" id="ProtNLM"/>
    </source>
</evidence>
<accession>A0A1I6VLL2</accession>
<dbReference type="PANTHER" id="PTHR35804">
    <property type="entry name" value="LYSINE EXPORTER LYSO"/>
    <property type="match status" value="1"/>
</dbReference>
<evidence type="ECO:0000313" key="3">
    <source>
        <dbReference type="Proteomes" id="UP000198785"/>
    </source>
</evidence>
<dbReference type="GO" id="GO:0015661">
    <property type="term" value="F:L-lysine efflux transmembrane transporter activity"/>
    <property type="evidence" value="ECO:0007669"/>
    <property type="project" value="InterPro"/>
</dbReference>
<dbReference type="PANTHER" id="PTHR35804:SF1">
    <property type="entry name" value="LYSINE EXPORTER LYSO"/>
    <property type="match status" value="1"/>
</dbReference>
<gene>
    <name evidence="2" type="ORF">SAMN05660206_11528</name>
</gene>
<feature type="transmembrane region" description="Helical" evidence="1">
    <location>
        <begin position="5"/>
        <end position="23"/>
    </location>
</feature>
<evidence type="ECO:0000256" key="1">
    <source>
        <dbReference type="SAM" id="Phobius"/>
    </source>
</evidence>
<reference evidence="2 3" key="1">
    <citation type="submission" date="2016-10" db="EMBL/GenBank/DDBJ databases">
        <authorList>
            <person name="de Groot N.N."/>
        </authorList>
    </citation>
    <scope>NUCLEOTIDE SEQUENCE [LARGE SCALE GENOMIC DNA]</scope>
    <source>
        <strain evidence="2 3">DSM 22789</strain>
    </source>
</reference>
<keyword evidence="1" id="KW-1133">Transmembrane helix</keyword>
<dbReference type="Pfam" id="PF03956">
    <property type="entry name" value="Lys_export"/>
    <property type="match status" value="1"/>
</dbReference>
<keyword evidence="1" id="KW-0472">Membrane</keyword>
<feature type="transmembrane region" description="Helical" evidence="1">
    <location>
        <begin position="63"/>
        <end position="87"/>
    </location>
</feature>
<feature type="transmembrane region" description="Helical" evidence="1">
    <location>
        <begin position="35"/>
        <end position="51"/>
    </location>
</feature>
<protein>
    <recommendedName>
        <fullName evidence="4">Lysine exporter LysO family protein</fullName>
    </recommendedName>
</protein>
<dbReference type="STRING" id="683125.SAMN05660206_11528"/>
<name>A0A1I6VLL2_9SPHI</name>
<dbReference type="InterPro" id="IPR005642">
    <property type="entry name" value="LysO"/>
</dbReference>
<dbReference type="Proteomes" id="UP000198785">
    <property type="component" value="Unassembled WGS sequence"/>
</dbReference>
<dbReference type="GO" id="GO:0005886">
    <property type="term" value="C:plasma membrane"/>
    <property type="evidence" value="ECO:0007669"/>
    <property type="project" value="TreeGrafter"/>
</dbReference>
<feature type="transmembrane region" description="Helical" evidence="1">
    <location>
        <begin position="133"/>
        <end position="155"/>
    </location>
</feature>
<dbReference type="AlphaFoldDB" id="A0A1I6VLL2"/>
<keyword evidence="3" id="KW-1185">Reference proteome</keyword>
<keyword evidence="1" id="KW-0812">Transmembrane</keyword>
<feature type="transmembrane region" description="Helical" evidence="1">
    <location>
        <begin position="175"/>
        <end position="198"/>
    </location>
</feature>